<dbReference type="RefSeq" id="WP_230033158.1">
    <property type="nucleotide sequence ID" value="NZ_JAJJMM010000001.1"/>
</dbReference>
<dbReference type="Pfam" id="PF12833">
    <property type="entry name" value="HTH_18"/>
    <property type="match status" value="1"/>
</dbReference>
<dbReference type="PANTHER" id="PTHR47893:SF1">
    <property type="entry name" value="REGULATORY PROTEIN PCHR"/>
    <property type="match status" value="1"/>
</dbReference>
<dbReference type="InterPro" id="IPR009057">
    <property type="entry name" value="Homeodomain-like_sf"/>
</dbReference>
<dbReference type="InterPro" id="IPR053142">
    <property type="entry name" value="PchR_regulatory_protein"/>
</dbReference>
<keyword evidence="6" id="KW-1185">Reference proteome</keyword>
<gene>
    <name evidence="5" type="ORF">LNP81_02395</name>
</gene>
<dbReference type="SMART" id="SM00342">
    <property type="entry name" value="HTH_ARAC"/>
    <property type="match status" value="1"/>
</dbReference>
<dbReference type="Proteomes" id="UP001430679">
    <property type="component" value="Unassembled WGS sequence"/>
</dbReference>
<evidence type="ECO:0000256" key="1">
    <source>
        <dbReference type="ARBA" id="ARBA00023015"/>
    </source>
</evidence>
<organism evidence="5 6">
    <name type="scientific">Flavobacterium piscisymbiosum</name>
    <dbReference type="NCBI Taxonomy" id="2893753"/>
    <lineage>
        <taxon>Bacteria</taxon>
        <taxon>Pseudomonadati</taxon>
        <taxon>Bacteroidota</taxon>
        <taxon>Flavobacteriia</taxon>
        <taxon>Flavobacteriales</taxon>
        <taxon>Flavobacteriaceae</taxon>
        <taxon>Flavobacterium</taxon>
    </lineage>
</organism>
<keyword evidence="1" id="KW-0805">Transcription regulation</keyword>
<dbReference type="Gene3D" id="1.10.10.60">
    <property type="entry name" value="Homeodomain-like"/>
    <property type="match status" value="1"/>
</dbReference>
<dbReference type="PRINTS" id="PR00032">
    <property type="entry name" value="HTHARAC"/>
</dbReference>
<protein>
    <submittedName>
        <fullName evidence="5">AraC family transcriptional regulator</fullName>
    </submittedName>
</protein>
<dbReference type="InterPro" id="IPR018060">
    <property type="entry name" value="HTH_AraC"/>
</dbReference>
<feature type="domain" description="HTH araC/xylS-type" evidence="4">
    <location>
        <begin position="260"/>
        <end position="358"/>
    </location>
</feature>
<dbReference type="PANTHER" id="PTHR47893">
    <property type="entry name" value="REGULATORY PROTEIN PCHR"/>
    <property type="match status" value="1"/>
</dbReference>
<evidence type="ECO:0000313" key="5">
    <source>
        <dbReference type="EMBL" id="MCC9061840.1"/>
    </source>
</evidence>
<evidence type="ECO:0000313" key="6">
    <source>
        <dbReference type="Proteomes" id="UP001430679"/>
    </source>
</evidence>
<comment type="caution">
    <text evidence="5">The sequence shown here is derived from an EMBL/GenBank/DDBJ whole genome shotgun (WGS) entry which is preliminary data.</text>
</comment>
<evidence type="ECO:0000259" key="4">
    <source>
        <dbReference type="PROSITE" id="PS01124"/>
    </source>
</evidence>
<evidence type="ECO:0000256" key="3">
    <source>
        <dbReference type="ARBA" id="ARBA00023163"/>
    </source>
</evidence>
<sequence>MSISFMNVGKWVKFIKDNINFYRDGFFELPYLSNSPQVIVQSIVNSPSVKHVIEEQAVYRNNPFSKGVMRYREIEEGFWIIATSITFKKNVMLKAIYDEDLPIDYYTLTFSVFESEVKLQNTFADKTPFSSKYWGFKIPGTEVGAYFYKGSVCEFYLYGFSKEWAERNFSFGTLPEDNQIKKFLNSDRGFITYQDIVPNAAELSKEILINLEKNNHDLLSKAILKTQTFQLISTFFKNAYIDQRIGNYTPTETPEYRKIAKAEKLLLDTITNPFLGVEYIAEKVGMSPTKLKLTFKSVHGVSMGQYHKEKKLLLAMQMIQNTDMQIKNIALATGYKSSSKFTANFKKRFGKMPSEIRL</sequence>
<dbReference type="SUPFAM" id="SSF46689">
    <property type="entry name" value="Homeodomain-like"/>
    <property type="match status" value="1"/>
</dbReference>
<reference evidence="5" key="1">
    <citation type="submission" date="2021-11" db="EMBL/GenBank/DDBJ databases">
        <title>Description of novel Flavobacterium species.</title>
        <authorList>
            <person name="Saticioglu I.B."/>
            <person name="Ay H."/>
            <person name="Altun S."/>
            <person name="Duman M."/>
        </authorList>
    </citation>
    <scope>NUCLEOTIDE SEQUENCE</scope>
    <source>
        <strain evidence="5">F-30</strain>
    </source>
</reference>
<dbReference type="InterPro" id="IPR020449">
    <property type="entry name" value="Tscrpt_reg_AraC-type_HTH"/>
</dbReference>
<dbReference type="PROSITE" id="PS01124">
    <property type="entry name" value="HTH_ARAC_FAMILY_2"/>
    <property type="match status" value="1"/>
</dbReference>
<keyword evidence="3" id="KW-0804">Transcription</keyword>
<dbReference type="EMBL" id="JAJJMM010000001">
    <property type="protein sequence ID" value="MCC9061840.1"/>
    <property type="molecule type" value="Genomic_DNA"/>
</dbReference>
<accession>A0ABS8M8N1</accession>
<keyword evidence="2" id="KW-0238">DNA-binding</keyword>
<evidence type="ECO:0000256" key="2">
    <source>
        <dbReference type="ARBA" id="ARBA00023125"/>
    </source>
</evidence>
<name>A0ABS8M8N1_9FLAO</name>
<proteinExistence type="predicted"/>